<dbReference type="RefSeq" id="WP_002774524.1">
    <property type="nucleotide sequence ID" value="NZ_BBPA01000053.1"/>
</dbReference>
<dbReference type="AlphaFoldDB" id="A0A0A1VWJ4"/>
<evidence type="ECO:0000313" key="1">
    <source>
        <dbReference type="EMBL" id="GAL94105.1"/>
    </source>
</evidence>
<evidence type="ECO:0000313" key="2">
    <source>
        <dbReference type="Proteomes" id="UP000030321"/>
    </source>
</evidence>
<name>A0A0A1VWJ4_MICAE</name>
<accession>A0A0A1VWJ4</accession>
<protein>
    <submittedName>
        <fullName evidence="1">Uncharacterized protein</fullName>
    </submittedName>
</protein>
<reference evidence="2" key="1">
    <citation type="journal article" date="2015" name="Genome">
        <title>Whole Genome Sequence of the Non-Microcystin-Producing Microcystis aeruginosa Strain NIES-44.</title>
        <authorList>
            <person name="Okano K."/>
            <person name="Miyata N."/>
            <person name="Ozaki Y."/>
        </authorList>
    </citation>
    <scope>NUCLEOTIDE SEQUENCE [LARGE SCALE GENOMIC DNA]</scope>
    <source>
        <strain evidence="2">NIES-44</strain>
    </source>
</reference>
<gene>
    <name evidence="1" type="ORF">N44_02685</name>
</gene>
<proteinExistence type="predicted"/>
<organism evidence="1 2">
    <name type="scientific">Microcystis aeruginosa NIES-44</name>
    <dbReference type="NCBI Taxonomy" id="449439"/>
    <lineage>
        <taxon>Bacteria</taxon>
        <taxon>Bacillati</taxon>
        <taxon>Cyanobacteriota</taxon>
        <taxon>Cyanophyceae</taxon>
        <taxon>Oscillatoriophycideae</taxon>
        <taxon>Chroococcales</taxon>
        <taxon>Microcystaceae</taxon>
        <taxon>Microcystis</taxon>
    </lineage>
</organism>
<dbReference type="Proteomes" id="UP000030321">
    <property type="component" value="Unassembled WGS sequence"/>
</dbReference>
<comment type="caution">
    <text evidence="1">The sequence shown here is derived from an EMBL/GenBank/DDBJ whole genome shotgun (WGS) entry which is preliminary data.</text>
</comment>
<sequence>MAKRKRQSPNAAQKLVRGAIRDFINQVNGIVIEPEINTPVKGTEAWYRDKLARELGGKTEVYIDKVGRIDVLTNTEIIEVKNTKGWKSAIGQIKSYGQYYPKHKMRVHLFGKLTESKLETIQRVCNLEGITLTWE</sequence>
<dbReference type="EMBL" id="BBPA01000053">
    <property type="protein sequence ID" value="GAL94105.1"/>
    <property type="molecule type" value="Genomic_DNA"/>
</dbReference>